<dbReference type="Proteomes" id="UP001557470">
    <property type="component" value="Unassembled WGS sequence"/>
</dbReference>
<dbReference type="EMBL" id="JAGEUA010000007">
    <property type="protein sequence ID" value="KAL0969496.1"/>
    <property type="molecule type" value="Genomic_DNA"/>
</dbReference>
<feature type="region of interest" description="Disordered" evidence="2">
    <location>
        <begin position="547"/>
        <end position="647"/>
    </location>
</feature>
<feature type="compositionally biased region" description="Polar residues" evidence="2">
    <location>
        <begin position="202"/>
        <end position="224"/>
    </location>
</feature>
<comment type="caution">
    <text evidence="4">The sequence shown here is derived from an EMBL/GenBank/DDBJ whole genome shotgun (WGS) entry which is preliminary data.</text>
</comment>
<feature type="region of interest" description="Disordered" evidence="2">
    <location>
        <begin position="415"/>
        <end position="535"/>
    </location>
</feature>
<dbReference type="PROSITE" id="PS00028">
    <property type="entry name" value="ZINC_FINGER_C2H2_1"/>
    <property type="match status" value="1"/>
</dbReference>
<organism evidence="4 5">
    <name type="scientific">Umbra pygmaea</name>
    <name type="common">Eastern mudminnow</name>
    <dbReference type="NCBI Taxonomy" id="75934"/>
    <lineage>
        <taxon>Eukaryota</taxon>
        <taxon>Metazoa</taxon>
        <taxon>Chordata</taxon>
        <taxon>Craniata</taxon>
        <taxon>Vertebrata</taxon>
        <taxon>Euteleostomi</taxon>
        <taxon>Actinopterygii</taxon>
        <taxon>Neopterygii</taxon>
        <taxon>Teleostei</taxon>
        <taxon>Protacanthopterygii</taxon>
        <taxon>Esociformes</taxon>
        <taxon>Umbridae</taxon>
        <taxon>Umbra</taxon>
    </lineage>
</organism>
<dbReference type="PANTHER" id="PTHR14435">
    <property type="entry name" value="ZINC FINGER PROTEIN 106"/>
    <property type="match status" value="1"/>
</dbReference>
<dbReference type="AlphaFoldDB" id="A0ABD0WEI9"/>
<dbReference type="InterPro" id="IPR042622">
    <property type="entry name" value="Znf106"/>
</dbReference>
<dbReference type="PANTHER" id="PTHR14435:SF2">
    <property type="entry name" value="ZINC FINGER PROTEIN 106"/>
    <property type="match status" value="1"/>
</dbReference>
<evidence type="ECO:0000313" key="5">
    <source>
        <dbReference type="Proteomes" id="UP001557470"/>
    </source>
</evidence>
<feature type="compositionally biased region" description="Polar residues" evidence="2">
    <location>
        <begin position="607"/>
        <end position="620"/>
    </location>
</feature>
<keyword evidence="1" id="KW-0175">Coiled coil</keyword>
<evidence type="ECO:0000313" key="4">
    <source>
        <dbReference type="EMBL" id="KAL0969496.1"/>
    </source>
</evidence>
<sequence length="647" mass="71418">MIPSNANKQSFKAGNGLISISPSSMARQRKCILCQIVYNSKQEMDEHMRSMLHHRELENLKGRDCGHECKVCRVTMVSLTDYANHISSQVHKQLVDRVEKEGASNDQEEEYFDKELVKLIETRQEQIRKDEVAAAQRASEEEERRMKEEEYMKQQKQIQNWNSARQYFFQRGASLDWRNPPNPPSSPASLMQRGWDGGNSPGCPSSWQTQDSRSNWHNGKQGRSATWHAQEPPNYSKWPYGERGSLQSRDGWANHGNKKWEGSYFPGQQRGGKGPWQQNNRGGGSTGSLNNKGGNGIPGMLSHSVLSSTESLLQMDVTRGQMSPASSFAQLPQGALVKPQGALVKPQGALVKPQGALVKPQGALVKPQGALVKPQGALVKPKVLRLNPKVLRLNPKVLRLNPKVLRLNPKVLRFKPQGAPVKPQGAPVKPQGAPVKPQGAPVKPQGAPIKAQVDGRKGAHQNVELRTPGGGAAELETDNSLGTKALGSNPKLDKVHRWSPYPLLPHPHPSPSERLPSGPPRTLPTKNHTGQDCDVELGLRCDIVQKQTQTRWDQRGAPQNRTGQQMRPSDHSVEGMDLGEQQETISRNGSSSDLSSSKGPTVRRDSQTSNLSSGSNNSHQKAAKPQEYPEKSVSKHHTTKKKKKCVQ</sequence>
<dbReference type="Pfam" id="PF12874">
    <property type="entry name" value="zf-met"/>
    <property type="match status" value="2"/>
</dbReference>
<proteinExistence type="predicted"/>
<feature type="coiled-coil region" evidence="1">
    <location>
        <begin position="132"/>
        <end position="164"/>
    </location>
</feature>
<feature type="domain" description="C2H2-type" evidence="3">
    <location>
        <begin position="31"/>
        <end position="53"/>
    </location>
</feature>
<feature type="compositionally biased region" description="Low complexity" evidence="2">
    <location>
        <begin position="586"/>
        <end position="597"/>
    </location>
</feature>
<gene>
    <name evidence="4" type="ORF">UPYG_G00228070</name>
</gene>
<dbReference type="InterPro" id="IPR036236">
    <property type="entry name" value="Znf_C2H2_sf"/>
</dbReference>
<evidence type="ECO:0000259" key="3">
    <source>
        <dbReference type="PROSITE" id="PS00028"/>
    </source>
</evidence>
<dbReference type="InterPro" id="IPR013087">
    <property type="entry name" value="Znf_C2H2_type"/>
</dbReference>
<dbReference type="SUPFAM" id="SSF57667">
    <property type="entry name" value="beta-beta-alpha zinc fingers"/>
    <property type="match status" value="1"/>
</dbReference>
<reference evidence="4 5" key="1">
    <citation type="submission" date="2024-06" db="EMBL/GenBank/DDBJ databases">
        <authorList>
            <person name="Pan Q."/>
            <person name="Wen M."/>
            <person name="Jouanno E."/>
            <person name="Zahm M."/>
            <person name="Klopp C."/>
            <person name="Cabau C."/>
            <person name="Louis A."/>
            <person name="Berthelot C."/>
            <person name="Parey E."/>
            <person name="Roest Crollius H."/>
            <person name="Montfort J."/>
            <person name="Robinson-Rechavi M."/>
            <person name="Bouchez O."/>
            <person name="Lampietro C."/>
            <person name="Lopez Roques C."/>
            <person name="Donnadieu C."/>
            <person name="Postlethwait J."/>
            <person name="Bobe J."/>
            <person name="Verreycken H."/>
            <person name="Guiguen Y."/>
        </authorList>
    </citation>
    <scope>NUCLEOTIDE SEQUENCE [LARGE SCALE GENOMIC DNA]</scope>
    <source>
        <strain evidence="4">Up_M1</strain>
        <tissue evidence="4">Testis</tissue>
    </source>
</reference>
<dbReference type="SMART" id="SM00451">
    <property type="entry name" value="ZnF_U1"/>
    <property type="match status" value="2"/>
</dbReference>
<dbReference type="SMART" id="SM00355">
    <property type="entry name" value="ZnF_C2H2"/>
    <property type="match status" value="2"/>
</dbReference>
<protein>
    <recommendedName>
        <fullName evidence="3">C2H2-type domain-containing protein</fullName>
    </recommendedName>
</protein>
<evidence type="ECO:0000256" key="2">
    <source>
        <dbReference type="SAM" id="MobiDB-lite"/>
    </source>
</evidence>
<accession>A0ABD0WEI9</accession>
<keyword evidence="5" id="KW-1185">Reference proteome</keyword>
<evidence type="ECO:0000256" key="1">
    <source>
        <dbReference type="SAM" id="Coils"/>
    </source>
</evidence>
<name>A0ABD0WEI9_UMBPY</name>
<feature type="compositionally biased region" description="Basic residues" evidence="2">
    <location>
        <begin position="634"/>
        <end position="647"/>
    </location>
</feature>
<dbReference type="InterPro" id="IPR003604">
    <property type="entry name" value="Matrin/U1-like-C_Znf_C2H2"/>
</dbReference>
<feature type="region of interest" description="Disordered" evidence="2">
    <location>
        <begin position="174"/>
        <end position="296"/>
    </location>
</feature>
<feature type="compositionally biased region" description="Polar residues" evidence="2">
    <location>
        <begin position="547"/>
        <end position="567"/>
    </location>
</feature>